<gene>
    <name evidence="2" type="ORF">CAZ10_16585</name>
</gene>
<proteinExistence type="predicted"/>
<dbReference type="NCBIfam" id="TIGR01594">
    <property type="entry name" value="holin_lambda"/>
    <property type="match status" value="1"/>
</dbReference>
<reference evidence="2 3" key="1">
    <citation type="submission" date="2017-05" db="EMBL/GenBank/DDBJ databases">
        <authorList>
            <person name="Song R."/>
            <person name="Chenine A.L."/>
            <person name="Ruprecht R.M."/>
        </authorList>
    </citation>
    <scope>NUCLEOTIDE SEQUENCE [LARGE SCALE GENOMIC DNA]</scope>
    <source>
        <strain evidence="2 3">S567_C10_BS</strain>
    </source>
</reference>
<protein>
    <submittedName>
        <fullName evidence="2">Phage holin, lambda family</fullName>
    </submittedName>
</protein>
<dbReference type="InterPro" id="IPR006481">
    <property type="entry name" value="Phage_lambda_GpS_holin"/>
</dbReference>
<accession>A0A2C9WZC2</accession>
<feature type="transmembrane region" description="Helical" evidence="1">
    <location>
        <begin position="12"/>
        <end position="36"/>
    </location>
</feature>
<keyword evidence="1" id="KW-0472">Membrane</keyword>
<keyword evidence="1" id="KW-0812">Transmembrane</keyword>
<dbReference type="Proteomes" id="UP000194857">
    <property type="component" value="Unassembled WGS sequence"/>
</dbReference>
<dbReference type="EMBL" id="NFFZ01000008">
    <property type="protein sequence ID" value="OTI60701.1"/>
    <property type="molecule type" value="Genomic_DNA"/>
</dbReference>
<organism evidence="2 3">
    <name type="scientific">Pseudomonas aeruginosa</name>
    <dbReference type="NCBI Taxonomy" id="287"/>
    <lineage>
        <taxon>Bacteria</taxon>
        <taxon>Pseudomonadati</taxon>
        <taxon>Pseudomonadota</taxon>
        <taxon>Gammaproteobacteria</taxon>
        <taxon>Pseudomonadales</taxon>
        <taxon>Pseudomonadaceae</taxon>
        <taxon>Pseudomonas</taxon>
    </lineage>
</organism>
<name>A0A2C9WZC2_PSEAI</name>
<evidence type="ECO:0000313" key="3">
    <source>
        <dbReference type="Proteomes" id="UP000194857"/>
    </source>
</evidence>
<dbReference type="AlphaFoldDB" id="A0A2C9WZC2"/>
<keyword evidence="1" id="KW-1133">Transmembrane helix</keyword>
<evidence type="ECO:0000313" key="2">
    <source>
        <dbReference type="EMBL" id="OTI60701.1"/>
    </source>
</evidence>
<dbReference type="Pfam" id="PF05106">
    <property type="entry name" value="Phage_holin_3_1"/>
    <property type="match status" value="1"/>
</dbReference>
<dbReference type="RefSeq" id="WP_003159469.1">
    <property type="nucleotide sequence ID" value="NZ_CBCSJI010000002.1"/>
</dbReference>
<comment type="caution">
    <text evidence="2">The sequence shown here is derived from an EMBL/GenBank/DDBJ whole genome shotgun (WGS) entry which is preliminary data.</text>
</comment>
<evidence type="ECO:0000256" key="1">
    <source>
        <dbReference type="SAM" id="Phobius"/>
    </source>
</evidence>
<feature type="transmembrane region" description="Helical" evidence="1">
    <location>
        <begin position="48"/>
        <end position="66"/>
    </location>
</feature>
<sequence length="110" mass="11950">MKMPDKPDTWAALFAWLSQHAPIIYASLLSWAMAMARIIYGGGTRRQALLEGALCGGLALTIISGFEFFGVPQSMATFIGGWIGFLGVEKIRDLADRYAGIKLPRRGSGE</sequence>